<evidence type="ECO:0000313" key="5">
    <source>
        <dbReference type="Proteomes" id="UP001153678"/>
    </source>
</evidence>
<dbReference type="Pfam" id="PF08766">
    <property type="entry name" value="DEK_C"/>
    <property type="match status" value="1"/>
</dbReference>
<dbReference type="PROSITE" id="PS51925">
    <property type="entry name" value="SWIB_MDM2"/>
    <property type="match status" value="1"/>
</dbReference>
<dbReference type="EMBL" id="CAMKVN010001466">
    <property type="protein sequence ID" value="CAI2176166.1"/>
    <property type="molecule type" value="Genomic_DNA"/>
</dbReference>
<evidence type="ECO:0000259" key="3">
    <source>
        <dbReference type="PROSITE" id="PS51998"/>
    </source>
</evidence>
<feature type="compositionally biased region" description="Basic residues" evidence="1">
    <location>
        <begin position="177"/>
        <end position="186"/>
    </location>
</feature>
<proteinExistence type="predicted"/>
<reference evidence="4" key="1">
    <citation type="submission" date="2022-08" db="EMBL/GenBank/DDBJ databases">
        <authorList>
            <person name="Kallberg Y."/>
            <person name="Tangrot J."/>
            <person name="Rosling A."/>
        </authorList>
    </citation>
    <scope>NUCLEOTIDE SEQUENCE</scope>
    <source>
        <strain evidence="4">Wild A</strain>
    </source>
</reference>
<dbReference type="Gene3D" id="1.10.10.60">
    <property type="entry name" value="Homeodomain-like"/>
    <property type="match status" value="1"/>
</dbReference>
<dbReference type="CDD" id="cd10567">
    <property type="entry name" value="SWIB-MDM2_like"/>
    <property type="match status" value="1"/>
</dbReference>
<dbReference type="Proteomes" id="UP001153678">
    <property type="component" value="Unassembled WGS sequence"/>
</dbReference>
<dbReference type="Pfam" id="PF02201">
    <property type="entry name" value="SWIB"/>
    <property type="match status" value="1"/>
</dbReference>
<feature type="region of interest" description="Disordered" evidence="1">
    <location>
        <begin position="324"/>
        <end position="382"/>
    </location>
</feature>
<dbReference type="AlphaFoldDB" id="A0A9W4SPJ6"/>
<organism evidence="4 5">
    <name type="scientific">Funneliformis geosporum</name>
    <dbReference type="NCBI Taxonomy" id="1117311"/>
    <lineage>
        <taxon>Eukaryota</taxon>
        <taxon>Fungi</taxon>
        <taxon>Fungi incertae sedis</taxon>
        <taxon>Mucoromycota</taxon>
        <taxon>Glomeromycotina</taxon>
        <taxon>Glomeromycetes</taxon>
        <taxon>Glomerales</taxon>
        <taxon>Glomeraceae</taxon>
        <taxon>Funneliformis</taxon>
    </lineage>
</organism>
<feature type="domain" description="DM2" evidence="2">
    <location>
        <begin position="206"/>
        <end position="283"/>
    </location>
</feature>
<evidence type="ECO:0000256" key="1">
    <source>
        <dbReference type="SAM" id="MobiDB-lite"/>
    </source>
</evidence>
<feature type="compositionally biased region" description="Polar residues" evidence="1">
    <location>
        <begin position="112"/>
        <end position="121"/>
    </location>
</feature>
<dbReference type="InterPro" id="IPR036885">
    <property type="entry name" value="SWIB_MDM2_dom_sf"/>
</dbReference>
<feature type="compositionally biased region" description="Basic residues" evidence="1">
    <location>
        <begin position="131"/>
        <end position="141"/>
    </location>
</feature>
<dbReference type="InterPro" id="IPR003121">
    <property type="entry name" value="SWIB_MDM2_domain"/>
</dbReference>
<protein>
    <submittedName>
        <fullName evidence="4">3520_t:CDS:1</fullName>
    </submittedName>
</protein>
<feature type="compositionally biased region" description="Basic residues" evidence="1">
    <location>
        <begin position="99"/>
        <end position="108"/>
    </location>
</feature>
<dbReference type="SMART" id="SM00151">
    <property type="entry name" value="SWIB"/>
    <property type="match status" value="1"/>
</dbReference>
<gene>
    <name evidence="4" type="ORF">FWILDA_LOCUS7452</name>
</gene>
<dbReference type="OrthoDB" id="10251073at2759"/>
<feature type="domain" description="DEK-C" evidence="3">
    <location>
        <begin position="3"/>
        <end position="58"/>
    </location>
</feature>
<evidence type="ECO:0000259" key="2">
    <source>
        <dbReference type="PROSITE" id="PS51925"/>
    </source>
</evidence>
<comment type="caution">
    <text evidence="4">The sequence shown here is derived from an EMBL/GenBank/DDBJ whole genome shotgun (WGS) entry which is preliminary data.</text>
</comment>
<sequence length="382" mass="44824">MDDVNLLEFVPVIRQILNGADLDIISARDVRRELEKKYDLDLTPRKQEVQRLVEQCFDDLSNSDELDYEPVESKSPKKQKKHSNNSEEKTKKSSDKPSRKIVKPKGRPSKPQVKTQESDYYSSLEDDFPPQKKRRGRKPKAPSKVESSDAEYEKRFEEELNGTNMKKSKAKSNGSTTKKKSIKRKKRDEEEQDGEEPKKRKKGNTGIHKPLILSQVLAEFLQAEEMSRLEVVKRLWAYIKENALQDPSDKRFIVCDERLMTIFNQDRIHSFTMNKFLTVHLKKKEISSDGSVKNANGTSNNYRKNETSIKMEHKEDYVKVKTEHKEDNVKVKTEHRKDYVKVKTEPREDNVKVKMEPQEYDVKVKMEPQKNWDNDDDDDSDW</sequence>
<dbReference type="SUPFAM" id="SSF109715">
    <property type="entry name" value="DEK C-terminal domain"/>
    <property type="match status" value="1"/>
</dbReference>
<dbReference type="Gene3D" id="1.10.245.10">
    <property type="entry name" value="SWIB/MDM2 domain"/>
    <property type="match status" value="1"/>
</dbReference>
<feature type="compositionally biased region" description="Basic and acidic residues" evidence="1">
    <location>
        <begin position="84"/>
        <end position="98"/>
    </location>
</feature>
<accession>A0A9W4SPJ6</accession>
<dbReference type="InterPro" id="IPR019835">
    <property type="entry name" value="SWIB_domain"/>
</dbReference>
<keyword evidence="5" id="KW-1185">Reference proteome</keyword>
<dbReference type="InterPro" id="IPR014876">
    <property type="entry name" value="DEK_C"/>
</dbReference>
<dbReference type="SUPFAM" id="SSF47592">
    <property type="entry name" value="SWIB/MDM2 domain"/>
    <property type="match status" value="1"/>
</dbReference>
<feature type="region of interest" description="Disordered" evidence="1">
    <location>
        <begin position="63"/>
        <end position="207"/>
    </location>
</feature>
<feature type="compositionally biased region" description="Basic and acidic residues" evidence="1">
    <location>
        <begin position="324"/>
        <end position="373"/>
    </location>
</feature>
<evidence type="ECO:0000313" key="4">
    <source>
        <dbReference type="EMBL" id="CAI2176166.1"/>
    </source>
</evidence>
<name>A0A9W4SPJ6_9GLOM</name>
<dbReference type="PANTHER" id="PTHR13844">
    <property type="entry name" value="SWI/SNF-RELATED MATRIX-ASSOCIATED ACTIN-DEPENDENT REGULATOR OF CHROMATIN SUBFAMILY D"/>
    <property type="match status" value="1"/>
</dbReference>
<dbReference type="PROSITE" id="PS51998">
    <property type="entry name" value="DEK_C"/>
    <property type="match status" value="1"/>
</dbReference>